<keyword evidence="3" id="KW-1185">Reference proteome</keyword>
<dbReference type="Proteomes" id="UP001589896">
    <property type="component" value="Unassembled WGS sequence"/>
</dbReference>
<name>A0ABV6RXR7_9GAMM</name>
<reference evidence="2 3" key="1">
    <citation type="submission" date="2024-09" db="EMBL/GenBank/DDBJ databases">
        <authorList>
            <person name="Sun Q."/>
            <person name="Mori K."/>
        </authorList>
    </citation>
    <scope>NUCLEOTIDE SEQUENCE [LARGE SCALE GENOMIC DNA]</scope>
    <source>
        <strain evidence="2 3">KCTC 23076</strain>
    </source>
</reference>
<organism evidence="2 3">
    <name type="scientific">Lysobacter korlensis</name>
    <dbReference type="NCBI Taxonomy" id="553636"/>
    <lineage>
        <taxon>Bacteria</taxon>
        <taxon>Pseudomonadati</taxon>
        <taxon>Pseudomonadota</taxon>
        <taxon>Gammaproteobacteria</taxon>
        <taxon>Lysobacterales</taxon>
        <taxon>Lysobacteraceae</taxon>
        <taxon>Lysobacter</taxon>
    </lineage>
</organism>
<evidence type="ECO:0000313" key="2">
    <source>
        <dbReference type="EMBL" id="MFC0681769.1"/>
    </source>
</evidence>
<sequence>MMRVLGFDLGLSAQAALSPSRGTYWFVNFIANRKQTNPKRYPTNQQYDYRDPGLVLKDYAHEVDSPYREVFGYTDDMVLAAKKIVWTRNTWFHFGEDPTLEDLIEVAQHVRAFAQAAGLASLNQVVALLTRLQRIKTGQHQPKLQPSSPGSAPQPSPEPVKDADLPPEEPPAEIPVPDDAPRPRIGGVWVGAIPDTRFKVTRTGDIVDPATFESLKSKVGDAFGRKAKQWLAVPPRGGEVWVAPDGAVGGWINENPRLLGYLGDDPEDEQARGFLLPRFYEVQGDMVRDLDTGECRPLQGTQVDDGTLVRVTTYGDVIVIDDVQGVKRLATVAAADWFPGHLS</sequence>
<proteinExistence type="predicted"/>
<evidence type="ECO:0000256" key="1">
    <source>
        <dbReference type="SAM" id="MobiDB-lite"/>
    </source>
</evidence>
<gene>
    <name evidence="2" type="ORF">ACFFGH_28390</name>
</gene>
<protein>
    <submittedName>
        <fullName evidence="2">Uncharacterized protein</fullName>
    </submittedName>
</protein>
<comment type="caution">
    <text evidence="2">The sequence shown here is derived from an EMBL/GenBank/DDBJ whole genome shotgun (WGS) entry which is preliminary data.</text>
</comment>
<evidence type="ECO:0000313" key="3">
    <source>
        <dbReference type="Proteomes" id="UP001589896"/>
    </source>
</evidence>
<accession>A0ABV6RXR7</accession>
<feature type="region of interest" description="Disordered" evidence="1">
    <location>
        <begin position="138"/>
        <end position="181"/>
    </location>
</feature>
<dbReference type="EMBL" id="JBHLTG010000009">
    <property type="protein sequence ID" value="MFC0681769.1"/>
    <property type="molecule type" value="Genomic_DNA"/>
</dbReference>